<comment type="caution">
    <text evidence="2">The sequence shown here is derived from an EMBL/GenBank/DDBJ whole genome shotgun (WGS) entry which is preliminary data.</text>
</comment>
<evidence type="ECO:0000313" key="3">
    <source>
        <dbReference type="Proteomes" id="UP000177208"/>
    </source>
</evidence>
<protein>
    <submittedName>
        <fullName evidence="2">Uncharacterized protein</fullName>
    </submittedName>
</protein>
<name>A0A1F7G872_9BACT</name>
<evidence type="ECO:0000313" key="2">
    <source>
        <dbReference type="EMBL" id="OGK15089.1"/>
    </source>
</evidence>
<keyword evidence="1" id="KW-1133">Transmembrane helix</keyword>
<dbReference type="AlphaFoldDB" id="A0A1F7G872"/>
<feature type="transmembrane region" description="Helical" evidence="1">
    <location>
        <begin position="255"/>
        <end position="271"/>
    </location>
</feature>
<gene>
    <name evidence="2" type="ORF">A2774_01410</name>
</gene>
<feature type="transmembrane region" description="Helical" evidence="1">
    <location>
        <begin position="73"/>
        <end position="95"/>
    </location>
</feature>
<feature type="transmembrane region" description="Helical" evidence="1">
    <location>
        <begin position="107"/>
        <end position="127"/>
    </location>
</feature>
<sequence length="272" mass="31782">MKSFFIQIKKVFEKKVIKIEKRVRFVASALVLGAVLFLSTFFLFEKALIFIAVFIMLGYFVTYFSILEGIEKIEWLTLFIMPIILTVSFYLFYFLFPIRWLTRLPLIIFYLISIYAVLLSANIFNVGVEKSLQLYRAAFSINFFLQTIVIFLFSNALFSFRFNFFINVVIVFLLVLLLAFQLIWSVKLDLVIGRKTVIHALFIALALAEITLVGSFVPVKSTIFALFLASSYYSLTGFVYNYLDQRLFKETLREFISVWIVVVFITLLALRW</sequence>
<keyword evidence="1" id="KW-0472">Membrane</keyword>
<feature type="transmembrane region" description="Helical" evidence="1">
    <location>
        <begin position="223"/>
        <end position="243"/>
    </location>
</feature>
<dbReference type="Proteomes" id="UP000177208">
    <property type="component" value="Unassembled WGS sequence"/>
</dbReference>
<organism evidence="2 3">
    <name type="scientific">Candidatus Roizmanbacteria bacterium RIFCSPHIGHO2_01_FULL_39_12c</name>
    <dbReference type="NCBI Taxonomy" id="1802031"/>
    <lineage>
        <taxon>Bacteria</taxon>
        <taxon>Candidatus Roizmaniibacteriota</taxon>
    </lineage>
</organism>
<feature type="transmembrane region" description="Helical" evidence="1">
    <location>
        <begin position="139"/>
        <end position="158"/>
    </location>
</feature>
<feature type="transmembrane region" description="Helical" evidence="1">
    <location>
        <begin position="164"/>
        <end position="184"/>
    </location>
</feature>
<feature type="transmembrane region" description="Helical" evidence="1">
    <location>
        <begin position="23"/>
        <end position="42"/>
    </location>
</feature>
<feature type="transmembrane region" description="Helical" evidence="1">
    <location>
        <begin position="48"/>
        <end position="66"/>
    </location>
</feature>
<feature type="transmembrane region" description="Helical" evidence="1">
    <location>
        <begin position="196"/>
        <end position="217"/>
    </location>
</feature>
<proteinExistence type="predicted"/>
<reference evidence="2 3" key="1">
    <citation type="journal article" date="2016" name="Nat. Commun.">
        <title>Thousands of microbial genomes shed light on interconnected biogeochemical processes in an aquifer system.</title>
        <authorList>
            <person name="Anantharaman K."/>
            <person name="Brown C.T."/>
            <person name="Hug L.A."/>
            <person name="Sharon I."/>
            <person name="Castelle C.J."/>
            <person name="Probst A.J."/>
            <person name="Thomas B.C."/>
            <person name="Singh A."/>
            <person name="Wilkins M.J."/>
            <person name="Karaoz U."/>
            <person name="Brodie E.L."/>
            <person name="Williams K.H."/>
            <person name="Hubbard S.S."/>
            <person name="Banfield J.F."/>
        </authorList>
    </citation>
    <scope>NUCLEOTIDE SEQUENCE [LARGE SCALE GENOMIC DNA]</scope>
</reference>
<keyword evidence="1" id="KW-0812">Transmembrane</keyword>
<dbReference type="EMBL" id="MFZG01000041">
    <property type="protein sequence ID" value="OGK15089.1"/>
    <property type="molecule type" value="Genomic_DNA"/>
</dbReference>
<evidence type="ECO:0000256" key="1">
    <source>
        <dbReference type="SAM" id="Phobius"/>
    </source>
</evidence>
<accession>A0A1F7G872</accession>